<dbReference type="InterPro" id="IPR013396">
    <property type="entry name" value="CRISPR-assoc_prot_Csy4"/>
</dbReference>
<gene>
    <name evidence="1" type="ORF">ISF6_3685</name>
</gene>
<dbReference type="InterPro" id="IPR042564">
    <property type="entry name" value="CRISPR-Cas6/Csy4_sf"/>
</dbReference>
<protein>
    <submittedName>
        <fullName evidence="1">CRISPR-associated protein, Csy4 family</fullName>
    </submittedName>
</protein>
<sequence length="188" mass="21096">MDAYTELRLRPQPEMSVHHLMSAVFGRLHLALVRSERQDIGVSFPEHGDRPPGLGAIMRLHGRREALDSLEATGWTKFVRDYAQTRPVADVPEGCMHRVVSRVQAKSGVDRLRRRAMRRHDIDATEAARRIPVEAAEQLALPFMILGSRSTGQPSFPLFIRHGPLLSDSRSGTFSTYGLSAEATIPWF</sequence>
<evidence type="ECO:0000313" key="2">
    <source>
        <dbReference type="Proteomes" id="UP000037660"/>
    </source>
</evidence>
<name>A0A0K8P6A2_PISS1</name>
<accession>A0A0K8P6A2</accession>
<dbReference type="OrthoDB" id="259831at2"/>
<organism evidence="1 2">
    <name type="scientific">Piscinibacter sakaiensis</name>
    <name type="common">Ideonella sakaiensis</name>
    <dbReference type="NCBI Taxonomy" id="1547922"/>
    <lineage>
        <taxon>Bacteria</taxon>
        <taxon>Pseudomonadati</taxon>
        <taxon>Pseudomonadota</taxon>
        <taxon>Betaproteobacteria</taxon>
        <taxon>Burkholderiales</taxon>
        <taxon>Sphaerotilaceae</taxon>
        <taxon>Piscinibacter</taxon>
    </lineage>
</organism>
<comment type="caution">
    <text evidence="1">The sequence shown here is derived from an EMBL/GenBank/DDBJ whole genome shotgun (WGS) entry which is preliminary data.</text>
</comment>
<dbReference type="RefSeq" id="WP_054021655.1">
    <property type="nucleotide sequence ID" value="NZ_BBYR01000056.1"/>
</dbReference>
<reference evidence="2" key="1">
    <citation type="submission" date="2015-07" db="EMBL/GenBank/DDBJ databases">
        <title>Discovery of a poly(ethylene terephthalate assimilation.</title>
        <authorList>
            <person name="Yoshida S."/>
            <person name="Hiraga K."/>
            <person name="Takehana T."/>
            <person name="Taniguchi I."/>
            <person name="Yamaji H."/>
            <person name="Maeda Y."/>
            <person name="Toyohara K."/>
            <person name="Miyamoto K."/>
            <person name="Kimura Y."/>
            <person name="Oda K."/>
        </authorList>
    </citation>
    <scope>NUCLEOTIDE SEQUENCE [LARGE SCALE GENOMIC DNA]</scope>
    <source>
        <strain evidence="2">NBRC 110686 / TISTR 2288 / 201-F6</strain>
    </source>
</reference>
<dbReference type="Proteomes" id="UP000037660">
    <property type="component" value="Unassembled WGS sequence"/>
</dbReference>
<dbReference type="CDD" id="cd09739">
    <property type="entry name" value="Cas6_I-F"/>
    <property type="match status" value="1"/>
</dbReference>
<reference evidence="1 2" key="2">
    <citation type="journal article" date="2016" name="Science">
        <title>A bacterium that degrades and assimilates poly(ethylene terephthalate).</title>
        <authorList>
            <person name="Yoshida S."/>
            <person name="Hiraga K."/>
            <person name="Takehana T."/>
            <person name="Taniguchi I."/>
            <person name="Yamaji H."/>
            <person name="Maeda Y."/>
            <person name="Toyohara K."/>
            <person name="Miyamoto K."/>
            <person name="Kimura Y."/>
            <person name="Oda K."/>
        </authorList>
    </citation>
    <scope>NUCLEOTIDE SEQUENCE [LARGE SCALE GENOMIC DNA]</scope>
    <source>
        <strain evidence="2">NBRC 110686 / TISTR 2288 / 201-F6</strain>
    </source>
</reference>
<dbReference type="GO" id="GO:0043571">
    <property type="term" value="P:maintenance of CRISPR repeat elements"/>
    <property type="evidence" value="ECO:0007669"/>
    <property type="project" value="InterPro"/>
</dbReference>
<dbReference type="AlphaFoldDB" id="A0A0K8P6A2"/>
<keyword evidence="2" id="KW-1185">Reference proteome</keyword>
<dbReference type="Gene3D" id="3.30.70.2540">
    <property type="entry name" value="CRISPR-associated endoribonuclease Cas6/Csy4"/>
    <property type="match status" value="1"/>
</dbReference>
<dbReference type="NCBIfam" id="TIGR02563">
    <property type="entry name" value="cas_Csy4"/>
    <property type="match status" value="1"/>
</dbReference>
<dbReference type="Pfam" id="PF09618">
    <property type="entry name" value="Cas_Csy4"/>
    <property type="match status" value="1"/>
</dbReference>
<dbReference type="EMBL" id="BBYR01000056">
    <property type="protein sequence ID" value="GAP37740.1"/>
    <property type="molecule type" value="Genomic_DNA"/>
</dbReference>
<dbReference type="STRING" id="1547922.ISF6_3685"/>
<evidence type="ECO:0000313" key="1">
    <source>
        <dbReference type="EMBL" id="GAP37740.1"/>
    </source>
</evidence>
<dbReference type="GO" id="GO:0004519">
    <property type="term" value="F:endonuclease activity"/>
    <property type="evidence" value="ECO:0007669"/>
    <property type="project" value="InterPro"/>
</dbReference>
<proteinExistence type="predicted"/>